<keyword evidence="1" id="KW-0812">Transmembrane</keyword>
<accession>A0A250FXK8</accession>
<feature type="transmembrane region" description="Helical" evidence="1">
    <location>
        <begin position="167"/>
        <end position="188"/>
    </location>
</feature>
<name>A0A250FXK8_9FLAO</name>
<sequence length="248" mass="29430">MNENAKNLIYIFIATTLIVPAIMAYSYFIRVREEIFYEMDFLSIYPFMILIIGILSSYLAFRFVEKRNKIIAEVNLPANVFQKWLVKFIVYTILHLILYSLLFLLMYKIGIFIVEKGNDVKLEASNIWREDNLENFIVIFIIFYFMIQSFFYTAILTFKRFTFLKSLVVISLSIFLFVMYNIQLANILGGKDPFFLANELIIDSYGSCHIYYKTPDAFQYLKGNLFLIGLPLLFYTISYFKFKEKEVR</sequence>
<feature type="transmembrane region" description="Helical" evidence="1">
    <location>
        <begin position="225"/>
        <end position="242"/>
    </location>
</feature>
<evidence type="ECO:0000259" key="2">
    <source>
        <dbReference type="PROSITE" id="PS50156"/>
    </source>
</evidence>
<dbReference type="AlphaFoldDB" id="A0A250FXK8"/>
<feature type="transmembrane region" description="Helical" evidence="1">
    <location>
        <begin position="7"/>
        <end position="29"/>
    </location>
</feature>
<feature type="transmembrane region" description="Helical" evidence="1">
    <location>
        <begin position="41"/>
        <end position="61"/>
    </location>
</feature>
<dbReference type="KEGG" id="csto:CGC58_08265"/>
<keyword evidence="1" id="KW-0472">Membrane</keyword>
<keyword evidence="1" id="KW-1133">Transmembrane helix</keyword>
<proteinExistence type="predicted"/>
<dbReference type="EMBL" id="CP022387">
    <property type="protein sequence ID" value="ATA89721.1"/>
    <property type="molecule type" value="Genomic_DNA"/>
</dbReference>
<feature type="transmembrane region" description="Helical" evidence="1">
    <location>
        <begin position="88"/>
        <end position="113"/>
    </location>
</feature>
<dbReference type="InterPro" id="IPR000731">
    <property type="entry name" value="SSD"/>
</dbReference>
<dbReference type="PROSITE" id="PS50156">
    <property type="entry name" value="SSD"/>
    <property type="match status" value="1"/>
</dbReference>
<evidence type="ECO:0000313" key="4">
    <source>
        <dbReference type="Proteomes" id="UP000217348"/>
    </source>
</evidence>
<reference evidence="4" key="1">
    <citation type="submission" date="2017-06" db="EMBL/GenBank/DDBJ databases">
        <title>Capnocytophaga spp. assemblies.</title>
        <authorList>
            <person name="Gulvik C.A."/>
        </authorList>
    </citation>
    <scope>NUCLEOTIDE SEQUENCE [LARGE SCALE GENOMIC DNA]</scope>
    <source>
        <strain evidence="4">H2177</strain>
    </source>
</reference>
<evidence type="ECO:0000313" key="3">
    <source>
        <dbReference type="EMBL" id="ATA89721.1"/>
    </source>
</evidence>
<organism evidence="3 4">
    <name type="scientific">Capnocytophaga stomatis</name>
    <dbReference type="NCBI Taxonomy" id="1848904"/>
    <lineage>
        <taxon>Bacteria</taxon>
        <taxon>Pseudomonadati</taxon>
        <taxon>Bacteroidota</taxon>
        <taxon>Flavobacteriia</taxon>
        <taxon>Flavobacteriales</taxon>
        <taxon>Flavobacteriaceae</taxon>
        <taxon>Capnocytophaga</taxon>
    </lineage>
</organism>
<gene>
    <name evidence="3" type="ORF">CGC58_08265</name>
</gene>
<evidence type="ECO:0000256" key="1">
    <source>
        <dbReference type="SAM" id="Phobius"/>
    </source>
</evidence>
<protein>
    <recommendedName>
        <fullName evidence="2">SSD domain-containing protein</fullName>
    </recommendedName>
</protein>
<dbReference type="Proteomes" id="UP000217348">
    <property type="component" value="Chromosome"/>
</dbReference>
<feature type="transmembrane region" description="Helical" evidence="1">
    <location>
        <begin position="133"/>
        <end position="155"/>
    </location>
</feature>
<feature type="domain" description="SSD" evidence="2">
    <location>
        <begin position="44"/>
        <end position="158"/>
    </location>
</feature>